<dbReference type="Gene3D" id="1.10.8.430">
    <property type="entry name" value="Helical domain of apoptotic protease-activating factors"/>
    <property type="match status" value="1"/>
</dbReference>
<keyword evidence="6" id="KW-0175">Coiled coil</keyword>
<dbReference type="FunFam" id="1.10.8.430:FF:000003">
    <property type="entry name" value="Probable disease resistance protein At5g66910"/>
    <property type="match status" value="1"/>
</dbReference>
<proteinExistence type="predicted"/>
<evidence type="ECO:0000256" key="4">
    <source>
        <dbReference type="ARBA" id="ARBA00022821"/>
    </source>
</evidence>
<dbReference type="SUPFAM" id="SSF52540">
    <property type="entry name" value="P-loop containing nucleoside triphosphate hydrolases"/>
    <property type="match status" value="1"/>
</dbReference>
<dbReference type="PANTHER" id="PTHR33463:SF203">
    <property type="entry name" value="AAA+ ATPASE DOMAIN-CONTAINING PROTEIN"/>
    <property type="match status" value="1"/>
</dbReference>
<dbReference type="Gene3D" id="1.10.10.10">
    <property type="entry name" value="Winged helix-like DNA-binding domain superfamily/Winged helix DNA-binding domain"/>
    <property type="match status" value="1"/>
</dbReference>
<gene>
    <name evidence="8" type="ORF">FNV43_RR03529</name>
</gene>
<sequence length="449" mass="51697">MDILMSIASKIAELLVEPAAKQLQYLIFYKSNIQKLEEETEKLKLNREGVQLAMDEATRKSEVIAPVVKRWIADVDKETNELKRFLEEDVKANKMCLNGWLPNLKLQHYLGKTTMANEVARRAKLDKLFDEVVMVTVAQNPDIMRIQREIKDILGYTFKTETQLPRAGIPDGNEHSGCTILLTSRNIEVARNQMRSQRNFVIQVLAEQEAWKLFEEVAGTSINNPDLRPIAKQIVKECRGLPVAIVTVGRALENKNKEEWKDALRQLRKSIAENISDMNANVYSSIELSYNFLESKEAKSCFLLCCLFPEDHDIPIETLVRFGKGLRLFQGTETMEETRSSVESLVQTLKRCFLLLDSNKEDCVKMHDIVRDVAISIASKKEHGFVVRCDNEIEEWPEMDRREDCTRFSLVTNKIKKSLDSLRCPNLKLLHLSTTLLDRQEFNENFAQR</sequence>
<feature type="domain" description="NB-ARC" evidence="7">
    <location>
        <begin position="164"/>
        <end position="219"/>
    </location>
</feature>
<dbReference type="InterPro" id="IPR027417">
    <property type="entry name" value="P-loop_NTPase"/>
</dbReference>
<dbReference type="GO" id="GO:0005524">
    <property type="term" value="F:ATP binding"/>
    <property type="evidence" value="ECO:0007669"/>
    <property type="project" value="UniProtKB-KW"/>
</dbReference>
<evidence type="ECO:0000259" key="7">
    <source>
        <dbReference type="Pfam" id="PF00931"/>
    </source>
</evidence>
<keyword evidence="9" id="KW-1185">Reference proteome</keyword>
<dbReference type="GO" id="GO:0043531">
    <property type="term" value="F:ADP binding"/>
    <property type="evidence" value="ECO:0007669"/>
    <property type="project" value="InterPro"/>
</dbReference>
<dbReference type="GO" id="GO:0006952">
    <property type="term" value="P:defense response"/>
    <property type="evidence" value="ECO:0007669"/>
    <property type="project" value="UniProtKB-KW"/>
</dbReference>
<evidence type="ECO:0000256" key="6">
    <source>
        <dbReference type="SAM" id="Coils"/>
    </source>
</evidence>
<keyword evidence="1" id="KW-0433">Leucine-rich repeat</keyword>
<evidence type="ECO:0000256" key="5">
    <source>
        <dbReference type="ARBA" id="ARBA00022840"/>
    </source>
</evidence>
<dbReference type="AlphaFoldDB" id="A0A8K0MPQ2"/>
<dbReference type="InterPro" id="IPR042197">
    <property type="entry name" value="Apaf_helical"/>
</dbReference>
<accession>A0A8K0MPQ2</accession>
<evidence type="ECO:0000313" key="8">
    <source>
        <dbReference type="EMBL" id="KAF3453095.1"/>
    </source>
</evidence>
<feature type="coiled-coil region" evidence="6">
    <location>
        <begin position="26"/>
        <end position="88"/>
    </location>
</feature>
<dbReference type="InterPro" id="IPR050905">
    <property type="entry name" value="Plant_NBS-LRR"/>
</dbReference>
<dbReference type="OrthoDB" id="1898799at2759"/>
<evidence type="ECO:0000256" key="3">
    <source>
        <dbReference type="ARBA" id="ARBA00022741"/>
    </source>
</evidence>
<dbReference type="EMBL" id="VOIH02000002">
    <property type="protein sequence ID" value="KAF3453095.1"/>
    <property type="molecule type" value="Genomic_DNA"/>
</dbReference>
<name>A0A8K0MPQ2_9ROSA</name>
<keyword evidence="5" id="KW-0067">ATP-binding</keyword>
<dbReference type="PANTHER" id="PTHR33463">
    <property type="entry name" value="NB-ARC DOMAIN-CONTAINING PROTEIN-RELATED"/>
    <property type="match status" value="1"/>
</dbReference>
<organism evidence="8 9">
    <name type="scientific">Rhamnella rubrinervis</name>
    <dbReference type="NCBI Taxonomy" id="2594499"/>
    <lineage>
        <taxon>Eukaryota</taxon>
        <taxon>Viridiplantae</taxon>
        <taxon>Streptophyta</taxon>
        <taxon>Embryophyta</taxon>
        <taxon>Tracheophyta</taxon>
        <taxon>Spermatophyta</taxon>
        <taxon>Magnoliopsida</taxon>
        <taxon>eudicotyledons</taxon>
        <taxon>Gunneridae</taxon>
        <taxon>Pentapetalae</taxon>
        <taxon>rosids</taxon>
        <taxon>fabids</taxon>
        <taxon>Rosales</taxon>
        <taxon>Rhamnaceae</taxon>
        <taxon>rhamnoid group</taxon>
        <taxon>Rhamneae</taxon>
        <taxon>Rhamnella</taxon>
    </lineage>
</organism>
<reference evidence="8" key="1">
    <citation type="submission" date="2020-03" db="EMBL/GenBank/DDBJ databases">
        <title>A high-quality chromosome-level genome assembly of a woody plant with both climbing and erect habits, Rhamnella rubrinervis.</title>
        <authorList>
            <person name="Lu Z."/>
            <person name="Yang Y."/>
            <person name="Zhu X."/>
            <person name="Sun Y."/>
        </authorList>
    </citation>
    <scope>NUCLEOTIDE SEQUENCE</scope>
    <source>
        <strain evidence="8">BYM</strain>
        <tissue evidence="8">Leaf</tissue>
    </source>
</reference>
<keyword evidence="3" id="KW-0547">Nucleotide-binding</keyword>
<dbReference type="InterPro" id="IPR036388">
    <property type="entry name" value="WH-like_DNA-bd_sf"/>
</dbReference>
<protein>
    <recommendedName>
        <fullName evidence="7">NB-ARC domain-containing protein</fullName>
    </recommendedName>
</protein>
<dbReference type="InterPro" id="IPR002182">
    <property type="entry name" value="NB-ARC"/>
</dbReference>
<dbReference type="Gene3D" id="3.40.50.300">
    <property type="entry name" value="P-loop containing nucleotide triphosphate hydrolases"/>
    <property type="match status" value="1"/>
</dbReference>
<keyword evidence="2" id="KW-0677">Repeat</keyword>
<evidence type="ECO:0000256" key="1">
    <source>
        <dbReference type="ARBA" id="ARBA00022614"/>
    </source>
</evidence>
<dbReference type="Pfam" id="PF00931">
    <property type="entry name" value="NB-ARC"/>
    <property type="match status" value="1"/>
</dbReference>
<evidence type="ECO:0000313" key="9">
    <source>
        <dbReference type="Proteomes" id="UP000796880"/>
    </source>
</evidence>
<dbReference type="Proteomes" id="UP000796880">
    <property type="component" value="Unassembled WGS sequence"/>
</dbReference>
<keyword evidence="4" id="KW-0611">Plant defense</keyword>
<evidence type="ECO:0000256" key="2">
    <source>
        <dbReference type="ARBA" id="ARBA00022737"/>
    </source>
</evidence>
<comment type="caution">
    <text evidence="8">The sequence shown here is derived from an EMBL/GenBank/DDBJ whole genome shotgun (WGS) entry which is preliminary data.</text>
</comment>